<evidence type="ECO:0000313" key="8">
    <source>
        <dbReference type="EMBL" id="QIW57577.1"/>
    </source>
</evidence>
<accession>A0AAE7CST6</accession>
<gene>
    <name evidence="8" type="ORF">GU334_01010</name>
</gene>
<evidence type="ECO:0000256" key="4">
    <source>
        <dbReference type="ARBA" id="ARBA00022692"/>
    </source>
</evidence>
<feature type="transmembrane region" description="Helical" evidence="7">
    <location>
        <begin position="319"/>
        <end position="343"/>
    </location>
</feature>
<proteinExistence type="inferred from homology"/>
<feature type="transmembrane region" description="Helical" evidence="7">
    <location>
        <begin position="450"/>
        <end position="468"/>
    </location>
</feature>
<evidence type="ECO:0000256" key="1">
    <source>
        <dbReference type="ARBA" id="ARBA00004651"/>
    </source>
</evidence>
<evidence type="ECO:0000256" key="2">
    <source>
        <dbReference type="ARBA" id="ARBA00007430"/>
    </source>
</evidence>
<keyword evidence="4 7" id="KW-0812">Transmembrane</keyword>
<dbReference type="AlphaFoldDB" id="A0AAE7CST6"/>
<keyword evidence="3" id="KW-1003">Cell membrane</keyword>
<keyword evidence="9" id="KW-1185">Reference proteome</keyword>
<dbReference type="PANTHER" id="PTHR30250">
    <property type="entry name" value="PST FAMILY PREDICTED COLANIC ACID TRANSPORTER"/>
    <property type="match status" value="1"/>
</dbReference>
<feature type="transmembrane region" description="Helical" evidence="7">
    <location>
        <begin position="77"/>
        <end position="96"/>
    </location>
</feature>
<feature type="transmembrane region" description="Helical" evidence="7">
    <location>
        <begin position="9"/>
        <end position="33"/>
    </location>
</feature>
<comment type="similarity">
    <text evidence="2">Belongs to the polysaccharide synthase family.</text>
</comment>
<dbReference type="Proteomes" id="UP000501558">
    <property type="component" value="Chromosome"/>
</dbReference>
<feature type="transmembrane region" description="Helical" evidence="7">
    <location>
        <begin position="39"/>
        <end position="56"/>
    </location>
</feature>
<dbReference type="EMBL" id="CP047628">
    <property type="protein sequence ID" value="QIW57577.1"/>
    <property type="molecule type" value="Genomic_DNA"/>
</dbReference>
<sequence length="474" mass="52852">MKNEFKTGIFFTALGQYGSVIIQLGLNIVLSRLLTPKDFGVFAIIQVLVLFFRILAGQSISPAIVQNKLLTNKDYGVIFNYSLIMGIVLAIFFGFFGNILSKLFDNQIYVSLSWMMSFLIIADSVNCVPNGILAKEKRFKEVNLRFLFSLIAGAIVGITSAFLGAGVYALIIFESIVTISTLVLNLFLVKIEFTKSLDLQPVKSIFFFVKHQTLFALIDYLYRNLDNLLIGIFLGATNLGNYSKGYQLTAFPISVLQSVINPVIQPILSEHERDYDLIRDTYLKITHTFAMLVVPISLFMFLNADKIIYFLFGNQWTQAIIPFAILSLSIWAQMLAQTISVFWQSRNLPHIQTRNGLLSFAIIGSAIVIGILTQSIIGVAYAVAISYIINFFVSATFLLYKGLGGKISQLINVLIQPFLLGVLLVAAMLISNPVLSFSSLFLTLLARGGLWLSCIAIFLVGTGEWSKFRMMMKK</sequence>
<feature type="transmembrane region" description="Helical" evidence="7">
    <location>
        <begin position="169"/>
        <end position="189"/>
    </location>
</feature>
<evidence type="ECO:0000256" key="5">
    <source>
        <dbReference type="ARBA" id="ARBA00022989"/>
    </source>
</evidence>
<protein>
    <submittedName>
        <fullName evidence="8">Oligosaccharide flippase family protein</fullName>
    </submittedName>
</protein>
<feature type="transmembrane region" description="Helical" evidence="7">
    <location>
        <begin position="289"/>
        <end position="313"/>
    </location>
</feature>
<dbReference type="InterPro" id="IPR050833">
    <property type="entry name" value="Poly_Biosynth_Transport"/>
</dbReference>
<dbReference type="CDD" id="cd13127">
    <property type="entry name" value="MATE_tuaB_like"/>
    <property type="match status" value="1"/>
</dbReference>
<feature type="transmembrane region" description="Helical" evidence="7">
    <location>
        <begin position="144"/>
        <end position="163"/>
    </location>
</feature>
<evidence type="ECO:0000256" key="6">
    <source>
        <dbReference type="ARBA" id="ARBA00023136"/>
    </source>
</evidence>
<evidence type="ECO:0000313" key="9">
    <source>
        <dbReference type="Proteomes" id="UP000501558"/>
    </source>
</evidence>
<feature type="transmembrane region" description="Helical" evidence="7">
    <location>
        <begin position="379"/>
        <end position="399"/>
    </location>
</feature>
<evidence type="ECO:0000256" key="7">
    <source>
        <dbReference type="SAM" id="Phobius"/>
    </source>
</evidence>
<comment type="subcellular location">
    <subcellularLocation>
        <location evidence="1">Cell membrane</location>
        <topology evidence="1">Multi-pass membrane protein</topology>
    </subcellularLocation>
</comment>
<feature type="transmembrane region" description="Helical" evidence="7">
    <location>
        <begin position="355"/>
        <end position="373"/>
    </location>
</feature>
<reference evidence="8 9" key="1">
    <citation type="submission" date="2019-12" db="EMBL/GenBank/DDBJ databases">
        <title>Whole genome sequences of Lactococcus raffinolactis strains isolated from sewage.</title>
        <authorList>
            <person name="Ybazeta G."/>
            <person name="Ross M."/>
            <person name="Brabant-Kirwan D."/>
            <person name="Saleh M."/>
            <person name="Dillon J.A."/>
            <person name="Splinter K."/>
            <person name="Nokhbeh R."/>
        </authorList>
    </citation>
    <scope>NUCLEOTIDE SEQUENCE [LARGE SCALE GENOMIC DNA]</scope>
    <source>
        <strain evidence="8 9">Lr_19_14</strain>
    </source>
</reference>
<dbReference type="Pfam" id="PF13440">
    <property type="entry name" value="Polysacc_synt_3"/>
    <property type="match status" value="1"/>
</dbReference>
<evidence type="ECO:0000256" key="3">
    <source>
        <dbReference type="ARBA" id="ARBA00022475"/>
    </source>
</evidence>
<feature type="transmembrane region" description="Helical" evidence="7">
    <location>
        <begin position="411"/>
        <end position="430"/>
    </location>
</feature>
<dbReference type="RefSeq" id="WP_167840970.1">
    <property type="nucleotide sequence ID" value="NZ_CP047628.1"/>
</dbReference>
<keyword evidence="6 7" id="KW-0472">Membrane</keyword>
<dbReference type="GO" id="GO:0005886">
    <property type="term" value="C:plasma membrane"/>
    <property type="evidence" value="ECO:0007669"/>
    <property type="project" value="UniProtKB-SubCell"/>
</dbReference>
<name>A0AAE7CST6_9LACT</name>
<feature type="transmembrane region" description="Helical" evidence="7">
    <location>
        <begin position="108"/>
        <end position="132"/>
    </location>
</feature>
<keyword evidence="5 7" id="KW-1133">Transmembrane helix</keyword>
<organism evidence="8 9">
    <name type="scientific">Pseudolactococcus raffinolactis</name>
    <dbReference type="NCBI Taxonomy" id="1366"/>
    <lineage>
        <taxon>Bacteria</taxon>
        <taxon>Bacillati</taxon>
        <taxon>Bacillota</taxon>
        <taxon>Bacilli</taxon>
        <taxon>Lactobacillales</taxon>
        <taxon>Streptococcaceae</taxon>
        <taxon>Pseudolactococcus</taxon>
    </lineage>
</organism>
<dbReference type="PANTHER" id="PTHR30250:SF10">
    <property type="entry name" value="LIPOPOLYSACCHARIDE BIOSYNTHESIS PROTEIN WZXC"/>
    <property type="match status" value="1"/>
</dbReference>